<feature type="domain" description="KNTC1 third ARM-repeats" evidence="3">
    <location>
        <begin position="1461"/>
        <end position="1621"/>
    </location>
</feature>
<dbReference type="GO" id="GO:0005828">
    <property type="term" value="C:kinetochore microtubule"/>
    <property type="evidence" value="ECO:0007669"/>
    <property type="project" value="TreeGrafter"/>
</dbReference>
<sequence>MFTSTLIASVPANVTSLYTSQKQKHNDSEPLTAFINASSGVHYPHIPIQSSSSRVVVATSSNSIASINFSSDQTHIHSPLRSVFRDTTQSSPLRDTNANGASQVQNDAHQWVEMDLMETAHVALTLSHCGRFIAVAQSTGRVVLYCANAEKQIKMMQIIPMDSDDRIVSLSFESAFPGQNMDSTKYVFVATALGSLFLIKMDMNHMEGCGSNDDIQSSEQAEFSQVATSLGKETATSQLLSLRVASYLYLISANHNDEVAVWSKNQESGSVVLARKRASINLQDWAYFGYAMSSNGDPYDEWMTTSPDLYYRRMDWLSMVPLFDITIDNIVSFAFVDTASNHENEDVKQIMLVLHKQDNNSSSLEVRSVNYPEGSRTTASTKVVWAKSGIDETEHHLSVFPAFRRDRMSFGVATCRHGKILLAEWTNPQSMNKSSLSSNYTDDHVGSLITELKSLASKYNYERKDSSELARIIECANKCFDMVGLDGRSTQVLISRLDEFIHYVHTHLEMPTSNTLNVPLLDCCARIHAALHKWTTFQLLSSCFTESSNRRAEWIEFYKSNLHEVLTSYLRCGAMRAVRILWNRHSAEMYASMTPEILTCIPKNVRIHEYLEWLTQDVLRGLFMPAHSSAVSAVSNRTITSSKPSLQETYRTVAVWCTERAKSIASEDGYDDAILLVEGFISSLPVQVRAFLDMETRTCCVLPDLIRMEDTLVSSGIYNLAELNEIKSVREQLYHVKYLANDHGYVISFASLAMETPTSIAMSMLDRATSPRMIRDELKNHVQIYLKKYKKNCDEVLEEYIAEVIETDAGLYGDAEERVIVLLDEIEDVEIRMTAALKWFRGMRAPYSNTVQVYARGCCSQETNQKYELQEVVRLMNIQEMLLSYGIGKILVTDTKHTPYVISHILGQVDRPSALADGICLIDASIRLNKHYRTLAIVEYLENLLSVIPADPVIGQETHSSTIITRSQAITETFSFVEKNSVSLKCIGEIVDEVVSFGLSIIERAEKELEAIEEDMHYHITVGAKMKAQKHLYVVPLMEKIVGTYLELCQKKDTSEKNMSRKANTQLLRELQRVQQIEFEYGILLSISTLKNKGKSEKYIARCIKLREEQMKKTNDTERKSYASGVLAHLGKGKRKMSHHTGTNAEFTDPSKRQKLVGHDEAQTKRTLENETLVDERIVQISSELRRFALLLGLESHDYDTLIAKHAAQSGSIGQAVQYARELFSYFRNRVSYCVSWNGKSSRERGTLLANNHLLEKAATKLQQVSFLISAHEAHCVNILQQQTKNQSKSALSNAQLGTTLCSMELLTYTACICEIHSLAECILLYRNAVFVNDILQYATMDNTAIRGNVPCKLQLYTQWFRDDTTVIPYAQGMRLATQYAIQEHKIFKMRQYVRSSGEQDPKEASAGSSLQSVTRNDLLPSKRLVSFLLGQNADLLALRVILSMQILPVEAQVVLQSEKSRLLSTIFQSERIDRFMSLGVMLAMEQCDAFDSFRSQITKENVVKDYTRFQQLAIIGSDAARSWQQIGFLQNCVDLEANARWWHCFSLLGIKCEPKAFLIEKRDLEYLKRLVPELMKKSNLDLLSVLEFTRQYHIDDNFPLLVYVEELLLQTDEKGIDYQSLIVGVLDEIHAHYLQAVLLRTIPSVSGLDYGRLEFINQLLVDRTSCPDQAEISTRLQVLRLLKLQSKTRTKEQLGTINYHSLMMEPYKVLSSNLCEDNFEVMATIGVLLQVDTDKLNMVLLQNIIESTSIAADEKRRWTFSRFEKIISNSLSPNARASAAQWLAEQLTNDTEKLKALNYAVNIYQSTKLSTIKSDDSDEKTLVSDSQLAQFKNDVLYHEIKILLQNLGARQLELMIPKIMEDIRGWINEPKMLFVEVYRQYSVLFRTINQSNMLHRIGDFICDKLGLVNQRLRLHLVQVWLTEDAVRVCKSTWNHPEASIFERIENEPNIFEVSADEEYDDRDQQLVEEIYSIVSWLANGETKVGSDAKSDSSELVEIINYLFNFVKETRARAGVTSRAKMRAAKILLLCTNIWSKQITLHSEKLPGKNIEDLLIELKTYLRHGRYMIVLEEHRVPIDLTSFIKMDKVIIVESLLRRSEKNGDIPVWALKCASQAMLEFDIDNISLWYRILKHSTEKRMFKHLLSFLVALSGKPIVRTIPDGYTYWEATLHYPLKSLISMCKNGHLEDQVDFGSDEEGIPVSVNSRGIPLIRIQQVLGDMVLLLRTCPFLERIDVPRIIVLVRDIGELLSKKKSLGQHTMAEKLNLNTIAVRIAMMVPKPQTRYEALVQIIKAGAYQSVLDEMVDTAAISDEDQPNADTGTLGLNARMFQEQLALLHVIFTDAVTQGYHQAILRTSFKQSFLEFIASTHDIEHTLSLLLCAKEFDSALHLVEMHNEQQPENGTEKANRNQDDFRCDIEADSDTLKAVVSKWQPLLDFVSKSKSSNLLACLETLIKQIQPTLLS</sequence>
<dbReference type="InterPro" id="IPR052802">
    <property type="entry name" value="KNTC1"/>
</dbReference>
<dbReference type="Pfam" id="PF24515">
    <property type="entry name" value="ARM_KNTC1_3rd"/>
    <property type="match status" value="1"/>
</dbReference>
<dbReference type="GO" id="GO:0031267">
    <property type="term" value="F:small GTPase binding"/>
    <property type="evidence" value="ECO:0007669"/>
    <property type="project" value="TreeGrafter"/>
</dbReference>
<dbReference type="GO" id="GO:1990423">
    <property type="term" value="C:RZZ complex"/>
    <property type="evidence" value="ECO:0007669"/>
    <property type="project" value="TreeGrafter"/>
</dbReference>
<gene>
    <name evidence="6" type="primary">AlNc14C67G4705</name>
    <name evidence="6" type="ORF">ALNC14_054010</name>
</gene>
<dbReference type="PANTHER" id="PTHR15688:SF1">
    <property type="entry name" value="KINETOCHORE-ASSOCIATED PROTEIN 1"/>
    <property type="match status" value="1"/>
</dbReference>
<feature type="region of interest" description="Disordered" evidence="1">
    <location>
        <begin position="1133"/>
        <end position="1160"/>
    </location>
</feature>
<feature type="domain" description="KNTC1 first ARM-repeats" evidence="5">
    <location>
        <begin position="494"/>
        <end position="623"/>
    </location>
</feature>
<evidence type="ECO:0000259" key="4">
    <source>
        <dbReference type="Pfam" id="PF24516"/>
    </source>
</evidence>
<feature type="domain" description="KNTC1 second ARM-repeats" evidence="4">
    <location>
        <begin position="813"/>
        <end position="938"/>
    </location>
</feature>
<dbReference type="GO" id="GO:0005737">
    <property type="term" value="C:cytoplasm"/>
    <property type="evidence" value="ECO:0007669"/>
    <property type="project" value="TreeGrafter"/>
</dbReference>
<accession>F0WDI5</accession>
<protein>
    <submittedName>
        <fullName evidence="6">Uncharacterized protein AlNc14C67G4705</fullName>
    </submittedName>
</protein>
<evidence type="ECO:0000259" key="2">
    <source>
        <dbReference type="Pfam" id="PF10493"/>
    </source>
</evidence>
<dbReference type="InterPro" id="IPR055404">
    <property type="entry name" value="ARM_KNTC1_2nd"/>
</dbReference>
<dbReference type="InterPro" id="IPR019527">
    <property type="entry name" value="RZZ-complex_KNTC1/ROD_C"/>
</dbReference>
<dbReference type="GO" id="GO:0000070">
    <property type="term" value="P:mitotic sister chromatid segregation"/>
    <property type="evidence" value="ECO:0007669"/>
    <property type="project" value="TreeGrafter"/>
</dbReference>
<feature type="domain" description="RZZ complex subunit KNTC1/ROD C-terminal" evidence="2">
    <location>
        <begin position="1708"/>
        <end position="2178"/>
    </location>
</feature>
<evidence type="ECO:0000259" key="5">
    <source>
        <dbReference type="Pfam" id="PF24520"/>
    </source>
</evidence>
<dbReference type="Pfam" id="PF24516">
    <property type="entry name" value="ARM_KNTC1_2nd"/>
    <property type="match status" value="1"/>
</dbReference>
<dbReference type="InterPro" id="IPR055403">
    <property type="entry name" value="ARM_KNTC1_1st"/>
</dbReference>
<dbReference type="GO" id="GO:0007094">
    <property type="term" value="P:mitotic spindle assembly checkpoint signaling"/>
    <property type="evidence" value="ECO:0007669"/>
    <property type="project" value="TreeGrafter"/>
</dbReference>
<reference evidence="6" key="2">
    <citation type="submission" date="2011-02" db="EMBL/GenBank/DDBJ databases">
        <authorList>
            <person name="MacLean D."/>
        </authorList>
    </citation>
    <scope>NUCLEOTIDE SEQUENCE</scope>
</reference>
<reference evidence="6" key="1">
    <citation type="journal article" date="2011" name="PLoS Biol.">
        <title>Gene gain and loss during evolution of obligate parasitism in the white rust pathogen of Arabidopsis thaliana.</title>
        <authorList>
            <person name="Kemen E."/>
            <person name="Gardiner A."/>
            <person name="Schultz-Larsen T."/>
            <person name="Kemen A.C."/>
            <person name="Balmuth A.L."/>
            <person name="Robert-Seilaniantz A."/>
            <person name="Bailey K."/>
            <person name="Holub E."/>
            <person name="Studholme D.J."/>
            <person name="Maclean D."/>
            <person name="Jones J.D."/>
        </authorList>
    </citation>
    <scope>NUCLEOTIDE SEQUENCE</scope>
</reference>
<evidence type="ECO:0000256" key="1">
    <source>
        <dbReference type="SAM" id="MobiDB-lite"/>
    </source>
</evidence>
<dbReference type="InterPro" id="IPR055405">
    <property type="entry name" value="ARM_KNTC1_3rd"/>
</dbReference>
<dbReference type="HOGENOM" id="CLU_001082_0_0_1"/>
<evidence type="ECO:0000259" key="3">
    <source>
        <dbReference type="Pfam" id="PF24515"/>
    </source>
</evidence>
<feature type="compositionally biased region" description="Basic and acidic residues" evidence="1">
    <location>
        <begin position="1149"/>
        <end position="1160"/>
    </location>
</feature>
<name>F0WDI5_9STRA</name>
<proteinExistence type="predicted"/>
<evidence type="ECO:0000313" key="6">
    <source>
        <dbReference type="EMBL" id="CCA19258.1"/>
    </source>
</evidence>
<organism evidence="6">
    <name type="scientific">Albugo laibachii Nc14</name>
    <dbReference type="NCBI Taxonomy" id="890382"/>
    <lineage>
        <taxon>Eukaryota</taxon>
        <taxon>Sar</taxon>
        <taxon>Stramenopiles</taxon>
        <taxon>Oomycota</taxon>
        <taxon>Peronosporomycetes</taxon>
        <taxon>Albuginales</taxon>
        <taxon>Albuginaceae</taxon>
        <taxon>Albugo</taxon>
    </lineage>
</organism>
<dbReference type="PANTHER" id="PTHR15688">
    <property type="entry name" value="KINETOCHORE-ASSOCIATED PROTEIN 1"/>
    <property type="match status" value="1"/>
</dbReference>
<dbReference type="Pfam" id="PF24520">
    <property type="entry name" value="ARM_KNTC1_1st"/>
    <property type="match status" value="1"/>
</dbReference>
<dbReference type="Pfam" id="PF10493">
    <property type="entry name" value="Rod_C"/>
    <property type="match status" value="1"/>
</dbReference>
<dbReference type="GO" id="GO:1903394">
    <property type="term" value="P:protein localization to kinetochore involved in kinetochore assembly"/>
    <property type="evidence" value="ECO:0007669"/>
    <property type="project" value="TreeGrafter"/>
</dbReference>
<dbReference type="EMBL" id="FR824112">
    <property type="protein sequence ID" value="CCA19258.1"/>
    <property type="molecule type" value="Genomic_DNA"/>
</dbReference>